<dbReference type="InterPro" id="IPR043203">
    <property type="entry name" value="VGCC_Ca_Na"/>
</dbReference>
<dbReference type="Gene3D" id="1.10.287.70">
    <property type="match status" value="1"/>
</dbReference>
<feature type="transmembrane region" description="Helical" evidence="5">
    <location>
        <begin position="376"/>
        <end position="401"/>
    </location>
</feature>
<evidence type="ECO:0000256" key="1">
    <source>
        <dbReference type="ARBA" id="ARBA00004141"/>
    </source>
</evidence>
<proteinExistence type="predicted"/>
<keyword evidence="2 5" id="KW-0812">Transmembrane</keyword>
<dbReference type="PROSITE" id="PS50222">
    <property type="entry name" value="EF_HAND_2"/>
    <property type="match status" value="1"/>
</dbReference>
<gene>
    <name evidence="7" type="ORF">NSCI0253_LOCUS11442</name>
</gene>
<dbReference type="Gene3D" id="1.20.120.350">
    <property type="entry name" value="Voltage-gated potassium channels. Chain C"/>
    <property type="match status" value="1"/>
</dbReference>
<feature type="transmembrane region" description="Helical" evidence="5">
    <location>
        <begin position="446"/>
        <end position="472"/>
    </location>
</feature>
<organism evidence="7">
    <name type="scientific">Noctiluca scintillans</name>
    <name type="common">Sea sparkle</name>
    <name type="synonym">Red tide dinoflagellate</name>
    <dbReference type="NCBI Taxonomy" id="2966"/>
    <lineage>
        <taxon>Eukaryota</taxon>
        <taxon>Sar</taxon>
        <taxon>Alveolata</taxon>
        <taxon>Dinophyceae</taxon>
        <taxon>Noctilucales</taxon>
        <taxon>Noctilucaceae</taxon>
        <taxon>Noctiluca</taxon>
    </lineage>
</organism>
<dbReference type="GO" id="GO:0001518">
    <property type="term" value="C:voltage-gated sodium channel complex"/>
    <property type="evidence" value="ECO:0007669"/>
    <property type="project" value="TreeGrafter"/>
</dbReference>
<feature type="transmembrane region" description="Helical" evidence="5">
    <location>
        <begin position="295"/>
        <end position="312"/>
    </location>
</feature>
<comment type="subcellular location">
    <subcellularLocation>
        <location evidence="1">Membrane</location>
        <topology evidence="1">Multi-pass membrane protein</topology>
    </subcellularLocation>
</comment>
<dbReference type="SUPFAM" id="SSF81324">
    <property type="entry name" value="Voltage-gated potassium channels"/>
    <property type="match status" value="1"/>
</dbReference>
<sequence>MMMESLSDDDALSQVVLQQQRIRDHLDQFVLNQELHVQQHRRTLEAHLAMQRLQVEELRMCMSRDRLSTSDMGEVMLVLDEERGRIQADALEELSDESSGICLESAAMVSETGTPTKPPDVFTLQRQNATSHLSSFHHGDGEVIMLGNDLVCDESPGLPATVQHQDKIVRMSRSMPSWQNLAKILGNSNRPEGKSNTFKNRLSRRLRGEDSEPWLVRPKRTSHVEASQRLHSAYNQAARIINDEDPDGEAINRQSRVTKAHNSLKDRSHLMQKALMDNSLLRMTRIENFVESKHFKLAIVAVIVLNAIFIGFTTDWSIRSSVETFNNPHVNDQYADILKSDPLFLTEAFFNSVFTLELLARVLAQEGRFLCGPESYWNLFDTVVVALSILEMSLLVVGFSSSYIRVLRLARVLRSMRMLRLVRFLSLFNKLHAVSLAFARCRTMLICGVLCLFLVVFCFSVIFASAVAAHVSDAQYPDTNVEEILVFFGSLPMTMLTLFMAVSGGVDWWDICRLLMKVGTGYVIVFLVFIVITVLAILNVINAIFVNDAVEATQHDLDLRSSADLQETKTMLKRLTNIFFEMGKDKETVSLDVFLRHMEHEEMKMHLSLIGVHFCDGVALFRFLDVDRTGFLTIEQFVMGCLRLKGEAILIEMDNSLRQTKDMLMDIQDTLVTVLTDHRSGAESSTSTDFCSVPGDSCQRGEASAHQTSVSICAVPERFEI</sequence>
<feature type="domain" description="EF-hand" evidence="6">
    <location>
        <begin position="619"/>
        <end position="647"/>
    </location>
</feature>
<evidence type="ECO:0000256" key="5">
    <source>
        <dbReference type="SAM" id="Phobius"/>
    </source>
</evidence>
<dbReference type="InterPro" id="IPR002048">
    <property type="entry name" value="EF_hand_dom"/>
</dbReference>
<feature type="transmembrane region" description="Helical" evidence="5">
    <location>
        <begin position="484"/>
        <end position="509"/>
    </location>
</feature>
<dbReference type="GO" id="GO:0005509">
    <property type="term" value="F:calcium ion binding"/>
    <property type="evidence" value="ECO:0007669"/>
    <property type="project" value="InterPro"/>
</dbReference>
<dbReference type="InterPro" id="IPR005821">
    <property type="entry name" value="Ion_trans_dom"/>
</dbReference>
<dbReference type="PANTHER" id="PTHR10037">
    <property type="entry name" value="VOLTAGE-GATED CATION CHANNEL CALCIUM AND SODIUM"/>
    <property type="match status" value="1"/>
</dbReference>
<dbReference type="Pfam" id="PF00520">
    <property type="entry name" value="Ion_trans"/>
    <property type="match status" value="1"/>
</dbReference>
<protein>
    <recommendedName>
        <fullName evidence="6">EF-hand domain-containing protein</fullName>
    </recommendedName>
</protein>
<keyword evidence="4 5" id="KW-0472">Membrane</keyword>
<dbReference type="PANTHER" id="PTHR10037:SF62">
    <property type="entry name" value="SODIUM CHANNEL PROTEIN 60E"/>
    <property type="match status" value="1"/>
</dbReference>
<evidence type="ECO:0000313" key="7">
    <source>
        <dbReference type="EMBL" id="CAD8837094.1"/>
    </source>
</evidence>
<dbReference type="InterPro" id="IPR027359">
    <property type="entry name" value="Volt_channel_dom_sf"/>
</dbReference>
<evidence type="ECO:0000256" key="3">
    <source>
        <dbReference type="ARBA" id="ARBA00022989"/>
    </source>
</evidence>
<dbReference type="AlphaFoldDB" id="A0A7S0ZZ29"/>
<keyword evidence="3 5" id="KW-1133">Transmembrane helix</keyword>
<name>A0A7S0ZZ29_NOCSC</name>
<evidence type="ECO:0000256" key="2">
    <source>
        <dbReference type="ARBA" id="ARBA00022692"/>
    </source>
</evidence>
<accession>A0A7S0ZZ29</accession>
<dbReference type="EMBL" id="HBFQ01016481">
    <property type="protein sequence ID" value="CAD8837094.1"/>
    <property type="molecule type" value="Transcribed_RNA"/>
</dbReference>
<dbReference type="GO" id="GO:0005248">
    <property type="term" value="F:voltage-gated sodium channel activity"/>
    <property type="evidence" value="ECO:0007669"/>
    <property type="project" value="TreeGrafter"/>
</dbReference>
<evidence type="ECO:0000256" key="4">
    <source>
        <dbReference type="ARBA" id="ARBA00023136"/>
    </source>
</evidence>
<feature type="transmembrane region" description="Helical" evidence="5">
    <location>
        <begin position="521"/>
        <end position="545"/>
    </location>
</feature>
<evidence type="ECO:0000259" key="6">
    <source>
        <dbReference type="PROSITE" id="PS50222"/>
    </source>
</evidence>
<reference evidence="7" key="1">
    <citation type="submission" date="2021-01" db="EMBL/GenBank/DDBJ databases">
        <authorList>
            <person name="Corre E."/>
            <person name="Pelletier E."/>
            <person name="Niang G."/>
            <person name="Scheremetjew M."/>
            <person name="Finn R."/>
            <person name="Kale V."/>
            <person name="Holt S."/>
            <person name="Cochrane G."/>
            <person name="Meng A."/>
            <person name="Brown T."/>
            <person name="Cohen L."/>
        </authorList>
    </citation>
    <scope>NUCLEOTIDE SEQUENCE</scope>
</reference>